<evidence type="ECO:0000313" key="1">
    <source>
        <dbReference type="EMBL" id="OBX35909.1"/>
    </source>
</evidence>
<dbReference type="AlphaFoldDB" id="A0A1B8P104"/>
<comment type="caution">
    <text evidence="1">The sequence shown here is derived from an EMBL/GenBank/DDBJ whole genome shotgun (WGS) entry which is preliminary data.</text>
</comment>
<sequence length="157" mass="16867">MRLVGRSASHVESGRFIGVLAFELNVTAALADIEAFVGIDVMSSAIDDHAPRSANVDGAEFAAFEEEVCPGLLAQSRGDGHRFLYGLGASDDDAVNVAIYQLELIIDEQLLNQELVTKSLGVESLGVFAMDRLTNLHAASRISGSIKLKCRFKISSR</sequence>
<protein>
    <submittedName>
        <fullName evidence="1">Uncharacterized protein</fullName>
    </submittedName>
</protein>
<reference evidence="1 2" key="1">
    <citation type="submission" date="2016-06" db="EMBL/GenBank/DDBJ databases">
        <title>Genome sequence of halotolerant plant growth promoting strain of Halomonas elongata HEK1 isolated from salterns of Rann of Kutch, Gujarat, India.</title>
        <authorList>
            <person name="Gaba S."/>
            <person name="Singh R.N."/>
            <person name="Abrol S."/>
            <person name="Kaushik R."/>
            <person name="Saxena A.K."/>
        </authorList>
    </citation>
    <scope>NUCLEOTIDE SEQUENCE [LARGE SCALE GENOMIC DNA]</scope>
    <source>
        <strain evidence="1 2">HEK1</strain>
    </source>
</reference>
<accession>A0A1B8P104</accession>
<organism evidence="1 2">
    <name type="scientific">Halomonas elongata</name>
    <dbReference type="NCBI Taxonomy" id="2746"/>
    <lineage>
        <taxon>Bacteria</taxon>
        <taxon>Pseudomonadati</taxon>
        <taxon>Pseudomonadota</taxon>
        <taxon>Gammaproteobacteria</taxon>
        <taxon>Oceanospirillales</taxon>
        <taxon>Halomonadaceae</taxon>
        <taxon>Halomonas</taxon>
    </lineage>
</organism>
<evidence type="ECO:0000313" key="2">
    <source>
        <dbReference type="Proteomes" id="UP000092504"/>
    </source>
</evidence>
<gene>
    <name evidence="1" type="ORF">A8U91_00245</name>
</gene>
<dbReference type="Proteomes" id="UP000092504">
    <property type="component" value="Unassembled WGS sequence"/>
</dbReference>
<dbReference type="EMBL" id="MAJD01000001">
    <property type="protein sequence ID" value="OBX35909.1"/>
    <property type="molecule type" value="Genomic_DNA"/>
</dbReference>
<name>A0A1B8P104_HALEL</name>
<proteinExistence type="predicted"/>